<protein>
    <submittedName>
        <fullName evidence="1">Uncharacterized protein</fullName>
    </submittedName>
</protein>
<accession>C9DGG3</accession>
<dbReference type="EMBL" id="GQ357915">
    <property type="protein sequence ID" value="ACV50214.1"/>
    <property type="molecule type" value="Genomic_DNA"/>
</dbReference>
<keyword evidence="2" id="KW-1185">Reference proteome</keyword>
<organism evidence="1 2">
    <name type="scientific">Delftia phage PhiW-14</name>
    <name type="common">Deftia acidovorans bacteriophage phiW-14</name>
    <dbReference type="NCBI Taxonomy" id="665032"/>
    <lineage>
        <taxon>Viruses</taxon>
        <taxon>Duplodnaviria</taxon>
        <taxon>Heunggongvirae</taxon>
        <taxon>Uroviricota</taxon>
        <taxon>Caudoviricetes</taxon>
        <taxon>Ionavirus</taxon>
        <taxon>Ionavirus W14</taxon>
    </lineage>
</organism>
<sequence length="223" mass="25468">MAKKRTSLEAIQLLSVVIKNAKERLEHADWQLYTLGNRRLAENPYLMEVAQGEYRRSLLPDYERTEVIDYITPFVNGKVVRERLCNMVSGFEPFLSWYEKGHPMPEAGSNDSLGDYWCMYPTMGSVINEKLSKRAWSIIAQVEWLKEALEAYSMKPAMKIGEVVKAPIKLTIDTKDLSELKSLLVESMKRASEDLSSKSPLRMMHEPGVKTMFGELRVTGKGN</sequence>
<proteinExistence type="predicted"/>
<evidence type="ECO:0000313" key="2">
    <source>
        <dbReference type="Proteomes" id="UP000008986"/>
    </source>
</evidence>
<evidence type="ECO:0000313" key="1">
    <source>
        <dbReference type="EMBL" id="ACV50214.1"/>
    </source>
</evidence>
<name>C9DGG3_BPW14</name>
<reference evidence="2" key="1">
    <citation type="submission" date="2009-07" db="EMBL/GenBank/DDBJ databases">
        <authorList>
            <person name="Kropinski A.M."/>
            <person name="Villegas A."/>
            <person name="Lingohr E.J."/>
        </authorList>
    </citation>
    <scope>NUCLEOTIDE SEQUENCE [LARGE SCALE GENOMIC DNA]</scope>
</reference>
<dbReference type="GeneID" id="8684140"/>
<dbReference type="Proteomes" id="UP000008986">
    <property type="component" value="Segment"/>
</dbReference>
<organismHost>
    <name type="scientific">Delftia acidovorans</name>
    <name type="common">Pseudomonas acidovorans</name>
    <name type="synonym">Comamonas acidovorans</name>
    <dbReference type="NCBI Taxonomy" id="80866"/>
</organismHost>
<dbReference type="RefSeq" id="YP_003359046.1">
    <property type="nucleotide sequence ID" value="NC_013697.1"/>
</dbReference>
<gene>
    <name evidence="1" type="primary">192</name>
</gene>
<dbReference type="KEGG" id="vg:8684140"/>